<dbReference type="SFLD" id="SFLDG01182">
    <property type="entry name" value="Prostaglandin_E_synthase_like"/>
    <property type="match status" value="1"/>
</dbReference>
<reference evidence="6" key="1">
    <citation type="submission" date="2025-08" db="UniProtKB">
        <authorList>
            <consortium name="RefSeq"/>
        </authorList>
    </citation>
    <scope>IDENTIFICATION</scope>
    <source>
        <strain evidence="6">USDA-PBARC FA_bdor</strain>
        <tissue evidence="6">Whole organism</tissue>
    </source>
</reference>
<dbReference type="Proteomes" id="UP000694866">
    <property type="component" value="Unplaced"/>
</dbReference>
<dbReference type="Pfam" id="PF00462">
    <property type="entry name" value="Glutaredoxin"/>
    <property type="match status" value="1"/>
</dbReference>
<dbReference type="Gene3D" id="1.20.1050.10">
    <property type="match status" value="1"/>
</dbReference>
<dbReference type="PANTHER" id="PTHR12782:SF5">
    <property type="entry name" value="PROSTAGLANDIN E SYNTHASE 2"/>
    <property type="match status" value="1"/>
</dbReference>
<dbReference type="Gene3D" id="6.20.200.30">
    <property type="match status" value="1"/>
</dbReference>
<keyword evidence="3" id="KW-0443">Lipid metabolism</keyword>
<feature type="domain" description="Glutaredoxin" evidence="4">
    <location>
        <begin position="109"/>
        <end position="157"/>
    </location>
</feature>
<dbReference type="GO" id="GO:0005739">
    <property type="term" value="C:mitochondrion"/>
    <property type="evidence" value="ECO:0007669"/>
    <property type="project" value="TreeGrafter"/>
</dbReference>
<dbReference type="InterPro" id="IPR036249">
    <property type="entry name" value="Thioredoxin-like_sf"/>
</dbReference>
<sequence>MAVLCRFSRASRHLSLKNTGLWEDNLVRAFRTVVQEPKPTRGILKTCLISAAVGGAIGAGYAFQKIERDRKHLEMEGHQIATEILKYKPPIPASRQVLSSVDSTGLKLTLFQYQTCPFCCKVRTFLDYYGISYDVVEVDPVLRNEIKWSKYRKVPILLAKVDGGYRPLNDSSMIVSLLSSYLNDRSHKIDELATYFPSIGVNDDKGYREEIVNKYFLMYQGSVPKDRTLNDIVEERKWRQWADEVFVHTLSPNVYRTLGEAYQTFNWFSEVGRWEEYFPAWERALMINVGALAMWMIGKRLKKRHNLKTDVRESLYDEINTWLEAISARGGQFMGGNNPDLSDLAVYGILRSIEGCDAFKDALQNTNLSIWYSAMAERVKNHSGSSVLGG</sequence>
<evidence type="ECO:0000256" key="3">
    <source>
        <dbReference type="ARBA" id="ARBA00023098"/>
    </source>
</evidence>
<dbReference type="PROSITE" id="PS51354">
    <property type="entry name" value="GLUTAREDOXIN_2"/>
    <property type="match status" value="1"/>
</dbReference>
<dbReference type="GO" id="GO:0006629">
    <property type="term" value="P:lipid metabolic process"/>
    <property type="evidence" value="ECO:0007669"/>
    <property type="project" value="UniProtKB-KW"/>
</dbReference>
<name>A0A9R1TRK7_9HYME</name>
<protein>
    <submittedName>
        <fullName evidence="6">Prostaglandin E synthase 2</fullName>
    </submittedName>
</protein>
<proteinExistence type="inferred from homology"/>
<evidence type="ECO:0000256" key="1">
    <source>
        <dbReference type="ARBA" id="ARBA00002549"/>
    </source>
</evidence>
<evidence type="ECO:0000313" key="6">
    <source>
        <dbReference type="RefSeq" id="XP_011313995.1"/>
    </source>
</evidence>
<dbReference type="InterPro" id="IPR034335">
    <property type="entry name" value="PGES2_C"/>
</dbReference>
<dbReference type="SUPFAM" id="SSF47616">
    <property type="entry name" value="GST C-terminal domain-like"/>
    <property type="match status" value="1"/>
</dbReference>
<dbReference type="KEGG" id="fas:105273324"/>
<comment type="function">
    <text evidence="1">Has a glutathione-disulfide oxidoreductase activity in the presence of NADPH and glutathione reductase. Reduces low molecular weight disulfides and proteins.</text>
</comment>
<evidence type="ECO:0000256" key="2">
    <source>
        <dbReference type="ARBA" id="ARBA00007409"/>
    </source>
</evidence>
<dbReference type="CDD" id="cd03197">
    <property type="entry name" value="GST_C_mPGES2"/>
    <property type="match status" value="1"/>
</dbReference>
<dbReference type="GO" id="GO:0050220">
    <property type="term" value="F:prostaglandin-E synthase activity"/>
    <property type="evidence" value="ECO:0007669"/>
    <property type="project" value="InterPro"/>
</dbReference>
<organism evidence="5 6">
    <name type="scientific">Fopius arisanus</name>
    <dbReference type="NCBI Taxonomy" id="64838"/>
    <lineage>
        <taxon>Eukaryota</taxon>
        <taxon>Metazoa</taxon>
        <taxon>Ecdysozoa</taxon>
        <taxon>Arthropoda</taxon>
        <taxon>Hexapoda</taxon>
        <taxon>Insecta</taxon>
        <taxon>Pterygota</taxon>
        <taxon>Neoptera</taxon>
        <taxon>Endopterygota</taxon>
        <taxon>Hymenoptera</taxon>
        <taxon>Apocrita</taxon>
        <taxon>Ichneumonoidea</taxon>
        <taxon>Braconidae</taxon>
        <taxon>Opiinae</taxon>
        <taxon>Fopius</taxon>
    </lineage>
</organism>
<dbReference type="InterPro" id="IPR002109">
    <property type="entry name" value="Glutaredoxin"/>
</dbReference>
<dbReference type="OrthoDB" id="423541at2759"/>
<dbReference type="PANTHER" id="PTHR12782">
    <property type="entry name" value="MICROSOMAL PROSTAGLANDIN E SYNTHASE-2"/>
    <property type="match status" value="1"/>
</dbReference>
<dbReference type="CTD" id="39856"/>
<dbReference type="SUPFAM" id="SSF52833">
    <property type="entry name" value="Thioredoxin-like"/>
    <property type="match status" value="1"/>
</dbReference>
<evidence type="ECO:0000259" key="4">
    <source>
        <dbReference type="Pfam" id="PF00462"/>
    </source>
</evidence>
<dbReference type="InterPro" id="IPR036282">
    <property type="entry name" value="Glutathione-S-Trfase_C_sf"/>
</dbReference>
<dbReference type="InterPro" id="IPR011767">
    <property type="entry name" value="GLR_AS"/>
</dbReference>
<comment type="similarity">
    <text evidence="2">Belongs to the GST superfamily.</text>
</comment>
<dbReference type="InterPro" id="IPR034334">
    <property type="entry name" value="PGES2"/>
</dbReference>
<keyword evidence="5" id="KW-1185">Reference proteome</keyword>
<evidence type="ECO:0000313" key="5">
    <source>
        <dbReference type="Proteomes" id="UP000694866"/>
    </source>
</evidence>
<dbReference type="SFLD" id="SFLDG01203">
    <property type="entry name" value="Prostaglandin_E_synthase_like1"/>
    <property type="match status" value="1"/>
</dbReference>
<dbReference type="InterPro" id="IPR040079">
    <property type="entry name" value="Glutathione_S-Trfase"/>
</dbReference>
<gene>
    <name evidence="6" type="primary">Su(P)</name>
</gene>
<accession>A0A9R1TRK7</accession>
<dbReference type="PROSITE" id="PS00195">
    <property type="entry name" value="GLUTAREDOXIN_1"/>
    <property type="match status" value="1"/>
</dbReference>
<dbReference type="RefSeq" id="XP_011313995.1">
    <property type="nucleotide sequence ID" value="XM_011315693.1"/>
</dbReference>
<dbReference type="SFLD" id="SFLDS00019">
    <property type="entry name" value="Glutathione_Transferase_(cytos"/>
    <property type="match status" value="1"/>
</dbReference>
<dbReference type="Gene3D" id="3.40.30.10">
    <property type="entry name" value="Glutaredoxin"/>
    <property type="match status" value="1"/>
</dbReference>
<dbReference type="AlphaFoldDB" id="A0A9R1TRK7"/>
<dbReference type="GeneID" id="105273324"/>